<dbReference type="CDD" id="cd18008">
    <property type="entry name" value="DEXDc_SHPRH-like"/>
    <property type="match status" value="1"/>
</dbReference>
<dbReference type="OrthoDB" id="448448at2759"/>
<dbReference type="InterPro" id="IPR050628">
    <property type="entry name" value="SNF2_RAD54_helicase_TF"/>
</dbReference>
<dbReference type="GO" id="GO:0016787">
    <property type="term" value="F:hydrolase activity"/>
    <property type="evidence" value="ECO:0007669"/>
    <property type="project" value="UniProtKB-KW"/>
</dbReference>
<keyword evidence="2" id="KW-0378">Hydrolase</keyword>
<keyword evidence="1" id="KW-0547">Nucleotide-binding</keyword>
<dbReference type="GO" id="GO:0005634">
    <property type="term" value="C:nucleus"/>
    <property type="evidence" value="ECO:0007669"/>
    <property type="project" value="TreeGrafter"/>
</dbReference>
<dbReference type="InterPro" id="IPR038718">
    <property type="entry name" value="SNF2-like_sf"/>
</dbReference>
<feature type="domain" description="Helicase C-terminal" evidence="5">
    <location>
        <begin position="369"/>
        <end position="535"/>
    </location>
</feature>
<protein>
    <submittedName>
        <fullName evidence="6">Uncharacterized protein</fullName>
    </submittedName>
</protein>
<dbReference type="GO" id="GO:0006281">
    <property type="term" value="P:DNA repair"/>
    <property type="evidence" value="ECO:0007669"/>
    <property type="project" value="TreeGrafter"/>
</dbReference>
<keyword evidence="3" id="KW-0067">ATP-binding</keyword>
<sequence>YAGSITDYDVVVTSLGIVSAEWTHKIDGKTFSFNEAERSIRDQKILQSKDSGPLFSTIWRRIVVDEAHELKNRTAIRSMACCDLVGQYRWCLSGTPIQNSLNDLYSLLRFLRIQPYCEYRKFKKTEDFLPGQVQIMRSVLEHVMLRRRKDMFSQESELRLPRRYYYSHIIDLSPAERIVYNYFAHRSCQNEDWEKSTGIMALLQLLLRMRQTTSHPSVILSGKYPSVSLECGEVVSESLQKYWIQSNDAVRKLPIGNELAAEFCGFCSFRQIDFDKVINVHRCGAFICEECAKHKSAHPCQECLQQLPNGYDIKPLDTHFTSSNFPGDREAGLLKYLKRGNGAFTDRQLISWLEESYMRTDSNSLPSSKMKRILAILQSINQHNKTDKTVVFTEHLHIVALLSDYLARSGFPNLKYTGAMNRPSREKALEDFSTNPETRVLIVSKKAGAIGINLAAANHIIIESLWWNPAIDNQAIDRVYRIGQTKQVHVHILIARSTVDEKIFEVQNEKRRLIDAVISDNKAAESIKLSREDILRILKSVYNQAS</sequence>
<dbReference type="GO" id="GO:0008094">
    <property type="term" value="F:ATP-dependent activity, acting on DNA"/>
    <property type="evidence" value="ECO:0007669"/>
    <property type="project" value="TreeGrafter"/>
</dbReference>
<dbReference type="PANTHER" id="PTHR45626">
    <property type="entry name" value="TRANSCRIPTION TERMINATION FACTOR 2-RELATED"/>
    <property type="match status" value="1"/>
</dbReference>
<evidence type="ECO:0000256" key="1">
    <source>
        <dbReference type="ARBA" id="ARBA00022741"/>
    </source>
</evidence>
<evidence type="ECO:0000259" key="5">
    <source>
        <dbReference type="PROSITE" id="PS51194"/>
    </source>
</evidence>
<dbReference type="EMBL" id="JANBUW010000521">
    <property type="protein sequence ID" value="KAJ2846506.1"/>
    <property type="molecule type" value="Genomic_DNA"/>
</dbReference>
<dbReference type="SMART" id="SM00490">
    <property type="entry name" value="HELICc"/>
    <property type="match status" value="1"/>
</dbReference>
<evidence type="ECO:0000256" key="2">
    <source>
        <dbReference type="ARBA" id="ARBA00022801"/>
    </source>
</evidence>
<comment type="caution">
    <text evidence="6">The sequence shown here is derived from an EMBL/GenBank/DDBJ whole genome shotgun (WGS) entry which is preliminary data.</text>
</comment>
<dbReference type="PROSITE" id="PS51192">
    <property type="entry name" value="HELICASE_ATP_BIND_1"/>
    <property type="match status" value="1"/>
</dbReference>
<dbReference type="GO" id="GO:0005524">
    <property type="term" value="F:ATP binding"/>
    <property type="evidence" value="ECO:0007669"/>
    <property type="project" value="UniProtKB-KW"/>
</dbReference>
<dbReference type="InterPro" id="IPR049730">
    <property type="entry name" value="SNF2/RAD54-like_C"/>
</dbReference>
<dbReference type="Pfam" id="PF00176">
    <property type="entry name" value="SNF2-rel_dom"/>
    <property type="match status" value="1"/>
</dbReference>
<dbReference type="Proteomes" id="UP001139887">
    <property type="component" value="Unassembled WGS sequence"/>
</dbReference>
<organism evidence="6 7">
    <name type="scientific">Coemansia brasiliensis</name>
    <dbReference type="NCBI Taxonomy" id="2650707"/>
    <lineage>
        <taxon>Eukaryota</taxon>
        <taxon>Fungi</taxon>
        <taxon>Fungi incertae sedis</taxon>
        <taxon>Zoopagomycota</taxon>
        <taxon>Kickxellomycotina</taxon>
        <taxon>Kickxellomycetes</taxon>
        <taxon>Kickxellales</taxon>
        <taxon>Kickxellaceae</taxon>
        <taxon>Coemansia</taxon>
    </lineage>
</organism>
<dbReference type="InterPro" id="IPR027417">
    <property type="entry name" value="P-loop_NTPase"/>
</dbReference>
<dbReference type="InterPro" id="IPR000330">
    <property type="entry name" value="SNF2_N"/>
</dbReference>
<dbReference type="Gene3D" id="3.40.50.10810">
    <property type="entry name" value="Tandem AAA-ATPase domain"/>
    <property type="match status" value="1"/>
</dbReference>
<dbReference type="Gene3D" id="3.40.50.300">
    <property type="entry name" value="P-loop containing nucleotide triphosphate hydrolases"/>
    <property type="match status" value="1"/>
</dbReference>
<feature type="domain" description="Helicase ATP-binding" evidence="4">
    <location>
        <begin position="1"/>
        <end position="114"/>
    </location>
</feature>
<keyword evidence="7" id="KW-1185">Reference proteome</keyword>
<dbReference type="PROSITE" id="PS51194">
    <property type="entry name" value="HELICASE_CTER"/>
    <property type="match status" value="1"/>
</dbReference>
<name>A0A9W8I3J7_9FUNG</name>
<dbReference type="SUPFAM" id="SSF52540">
    <property type="entry name" value="P-loop containing nucleoside triphosphate hydrolases"/>
    <property type="match status" value="2"/>
</dbReference>
<dbReference type="Pfam" id="PF00271">
    <property type="entry name" value="Helicase_C"/>
    <property type="match status" value="1"/>
</dbReference>
<evidence type="ECO:0000313" key="7">
    <source>
        <dbReference type="Proteomes" id="UP001139887"/>
    </source>
</evidence>
<evidence type="ECO:0000256" key="3">
    <source>
        <dbReference type="ARBA" id="ARBA00022840"/>
    </source>
</evidence>
<gene>
    <name evidence="6" type="ORF">IWW36_004318</name>
</gene>
<dbReference type="AlphaFoldDB" id="A0A9W8I3J7"/>
<reference evidence="6" key="1">
    <citation type="submission" date="2022-07" db="EMBL/GenBank/DDBJ databases">
        <title>Phylogenomic reconstructions and comparative analyses of Kickxellomycotina fungi.</title>
        <authorList>
            <person name="Reynolds N.K."/>
            <person name="Stajich J.E."/>
            <person name="Barry K."/>
            <person name="Grigoriev I.V."/>
            <person name="Crous P."/>
            <person name="Smith M.E."/>
        </authorList>
    </citation>
    <scope>NUCLEOTIDE SEQUENCE</scope>
    <source>
        <strain evidence="6">NRRL 1566</strain>
    </source>
</reference>
<evidence type="ECO:0000259" key="4">
    <source>
        <dbReference type="PROSITE" id="PS51192"/>
    </source>
</evidence>
<dbReference type="InterPro" id="IPR001650">
    <property type="entry name" value="Helicase_C-like"/>
</dbReference>
<proteinExistence type="predicted"/>
<evidence type="ECO:0000313" key="6">
    <source>
        <dbReference type="EMBL" id="KAJ2846506.1"/>
    </source>
</evidence>
<accession>A0A9W8I3J7</accession>
<dbReference type="CDD" id="cd18793">
    <property type="entry name" value="SF2_C_SNF"/>
    <property type="match status" value="1"/>
</dbReference>
<dbReference type="InterPro" id="IPR014001">
    <property type="entry name" value="Helicase_ATP-bd"/>
</dbReference>
<feature type="non-terminal residue" evidence="6">
    <location>
        <position position="1"/>
    </location>
</feature>